<keyword evidence="3 8" id="KW-0808">Transferase</keyword>
<dbReference type="PANTHER" id="PTHR12563:SF17">
    <property type="entry name" value="DIHYDROXYACETONE PHOSPHATE ACYLTRANSFERASE"/>
    <property type="match status" value="1"/>
</dbReference>
<dbReference type="GO" id="GO:0006629">
    <property type="term" value="P:lipid metabolic process"/>
    <property type="evidence" value="ECO:0007669"/>
    <property type="project" value="InterPro"/>
</dbReference>
<dbReference type="GO" id="GO:0004366">
    <property type="term" value="F:glycerol-3-phosphate O-acyltransferase activity"/>
    <property type="evidence" value="ECO:0007669"/>
    <property type="project" value="UniProtKB-EC"/>
</dbReference>
<dbReference type="GeneID" id="80336187"/>
<feature type="region of interest" description="Disordered" evidence="6">
    <location>
        <begin position="448"/>
        <end position="539"/>
    </location>
</feature>
<dbReference type="Proteomes" id="UP000317039">
    <property type="component" value="Chromosome"/>
</dbReference>
<sequence>MIDHDSRIPTATTAPRSVVALVDSTTQVERELVGSWLAEGGINQEFGTEAPVTQIDLDPTAIATRLVDRHDDPLVVPVRVLWLPPERDGVRRTTFTDLITLSNPRKPNRLMQRRLIGKAPDRHLVLTGQPARLSELRANNPGAAGAAEAFARAIVRAGIVALERAERAVIGDRYKVPRLVAEEILDSPEFLRRLDDIAAHTGTSPREMHRRAEKALRELVAAQSRLVSDLFTQAMRPVHASTWKVDDDPVGFERLRSLNRRYPLVFLPSHRSYVDAFVLGDVLARNDFPPNHVIGGANLGFWPMGPIARRTGTVFIRRSFGDDEVYKAVVEEYFAYLLAKRFNLEWYFEGGRTRTGKLRPPRYGLLNYLAAALRSGRVDDVMLVPVSITYERLNEIGAIADEQTGGKKQPEGLAWLARYVRNQQHSAGRVYVRFGEPLSARERLTAHGDPLVEPADPGPAVSNPRAAASNTTSIPSPQAADTAPTTSNPAAAKADPEPETSNSTPATSNPEAVSNPTPAISASAAGGNGAVPESESVVEEQERRAVQRLAFDVAVGINAVTPITVNALTTLVLLGVHERALTRDELRAAIAPVLGYIEYRDLPRGELDTLRDDHGLAVVLEQLAIAKVVTVYRGGLEPVYSIGAGAHLEAAFYRNSAVHWFVNRAILELAVLTAVEAPEGDQLRVGWEAAYRLRDLLKFEFFFPERAEFTSELTAEMLHVDPQWHRRTAAGTVGTEILAQLAGSGFMMAHRVLRSFFDAQLVVAERLAAHDPATAVDRKAIIDECLNVGRQMLLQQRLQSPESVSSELFSSALKLADNHGLLTPDPADPAELAARRTRFAGELRAIGGRITRAATLDPSNRLETL</sequence>
<evidence type="ECO:0000256" key="5">
    <source>
        <dbReference type="ARBA" id="ARBA00023315"/>
    </source>
</evidence>
<reference evidence="8 9" key="1">
    <citation type="submission" date="2019-07" db="EMBL/GenBank/DDBJ databases">
        <title>Complete Genome Sequence and Methylome Analysis of Nocardia otitidis-caviarum NEB252.</title>
        <authorList>
            <person name="Fomenkov A."/>
            <person name="Anton B.P."/>
            <person name="Vincze T."/>
            <person name="Roberts R.J."/>
        </authorList>
    </citation>
    <scope>NUCLEOTIDE SEQUENCE [LARGE SCALE GENOMIC DNA]</scope>
    <source>
        <strain evidence="8 9">NEB252</strain>
    </source>
</reference>
<comment type="similarity">
    <text evidence="2">Belongs to the GPAT/DAPAT family.</text>
</comment>
<name>A0A516NSZ2_9NOCA</name>
<feature type="compositionally biased region" description="Polar residues" evidence="6">
    <location>
        <begin position="499"/>
        <end position="518"/>
    </location>
</feature>
<proteinExistence type="inferred from homology"/>
<feature type="domain" description="Phospholipid/glycerol acyltransferase" evidence="7">
    <location>
        <begin position="264"/>
        <end position="391"/>
    </location>
</feature>
<dbReference type="InterPro" id="IPR041728">
    <property type="entry name" value="GPAT/DHAPAT_LPLAT"/>
</dbReference>
<dbReference type="InterPro" id="IPR022284">
    <property type="entry name" value="GPAT/DHAPAT"/>
</dbReference>
<dbReference type="PANTHER" id="PTHR12563">
    <property type="entry name" value="GLYCEROL-3-PHOSPHATE ACYLTRANSFERASE"/>
    <property type="match status" value="1"/>
</dbReference>
<dbReference type="Pfam" id="PF01553">
    <property type="entry name" value="Acyltransferase"/>
    <property type="match status" value="1"/>
</dbReference>
<feature type="compositionally biased region" description="Low complexity" evidence="6">
    <location>
        <begin position="519"/>
        <end position="535"/>
    </location>
</feature>
<dbReference type="KEGG" id="nod:FOH10_27930"/>
<evidence type="ECO:0000256" key="3">
    <source>
        <dbReference type="ARBA" id="ARBA00022679"/>
    </source>
</evidence>
<keyword evidence="4" id="KW-0472">Membrane</keyword>
<dbReference type="NCBIfam" id="NF002886">
    <property type="entry name" value="PRK03355.1"/>
    <property type="match status" value="1"/>
</dbReference>
<organism evidence="8 9">
    <name type="scientific">Nocardia otitidiscaviarum</name>
    <dbReference type="NCBI Taxonomy" id="1823"/>
    <lineage>
        <taxon>Bacteria</taxon>
        <taxon>Bacillati</taxon>
        <taxon>Actinomycetota</taxon>
        <taxon>Actinomycetes</taxon>
        <taxon>Mycobacteriales</taxon>
        <taxon>Nocardiaceae</taxon>
        <taxon>Nocardia</taxon>
    </lineage>
</organism>
<dbReference type="RefSeq" id="WP_143982932.1">
    <property type="nucleotide sequence ID" value="NZ_CP041695.1"/>
</dbReference>
<keyword evidence="5 8" id="KW-0012">Acyltransferase</keyword>
<accession>A0A516NSZ2</accession>
<dbReference type="Pfam" id="PF19277">
    <property type="entry name" value="GPAT_C"/>
    <property type="match status" value="2"/>
</dbReference>
<evidence type="ECO:0000256" key="2">
    <source>
        <dbReference type="ARBA" id="ARBA00007937"/>
    </source>
</evidence>
<protein>
    <submittedName>
        <fullName evidence="8">Glycerol-3-phosphate 1-O-acyltransferase</fullName>
        <ecNumber evidence="8">2.3.1.15</ecNumber>
    </submittedName>
</protein>
<evidence type="ECO:0000256" key="4">
    <source>
        <dbReference type="ARBA" id="ARBA00023136"/>
    </source>
</evidence>
<evidence type="ECO:0000259" key="7">
    <source>
        <dbReference type="SMART" id="SM00563"/>
    </source>
</evidence>
<dbReference type="SMART" id="SM00563">
    <property type="entry name" value="PlsC"/>
    <property type="match status" value="1"/>
</dbReference>
<dbReference type="GO" id="GO:0012505">
    <property type="term" value="C:endomembrane system"/>
    <property type="evidence" value="ECO:0007669"/>
    <property type="project" value="UniProtKB-SubCell"/>
</dbReference>
<dbReference type="InterPro" id="IPR002123">
    <property type="entry name" value="Plipid/glycerol_acylTrfase"/>
</dbReference>
<dbReference type="SUPFAM" id="SSF69593">
    <property type="entry name" value="Glycerol-3-phosphate (1)-acyltransferase"/>
    <property type="match status" value="1"/>
</dbReference>
<evidence type="ECO:0000256" key="6">
    <source>
        <dbReference type="SAM" id="MobiDB-lite"/>
    </source>
</evidence>
<comment type="subcellular location">
    <subcellularLocation>
        <location evidence="1">Endomembrane system</location>
        <topology evidence="1">Peripheral membrane protein</topology>
    </subcellularLocation>
</comment>
<evidence type="ECO:0000313" key="9">
    <source>
        <dbReference type="Proteomes" id="UP000317039"/>
    </source>
</evidence>
<dbReference type="GO" id="GO:0005886">
    <property type="term" value="C:plasma membrane"/>
    <property type="evidence" value="ECO:0007669"/>
    <property type="project" value="TreeGrafter"/>
</dbReference>
<gene>
    <name evidence="8" type="ORF">FOH10_27930</name>
</gene>
<dbReference type="EC" id="2.3.1.15" evidence="8"/>
<evidence type="ECO:0000313" key="8">
    <source>
        <dbReference type="EMBL" id="QDP81994.1"/>
    </source>
</evidence>
<dbReference type="EMBL" id="CP041695">
    <property type="protein sequence ID" value="QDP81994.1"/>
    <property type="molecule type" value="Genomic_DNA"/>
</dbReference>
<evidence type="ECO:0000256" key="1">
    <source>
        <dbReference type="ARBA" id="ARBA00004184"/>
    </source>
</evidence>
<dbReference type="AlphaFoldDB" id="A0A516NSZ2"/>
<dbReference type="CDD" id="cd07993">
    <property type="entry name" value="LPLAT_DHAPAT-like"/>
    <property type="match status" value="1"/>
</dbReference>
<dbReference type="InterPro" id="IPR045520">
    <property type="entry name" value="GPAT/DHAPAT_C"/>
</dbReference>